<name>A0A0C3CFN8_HEBCY</name>
<dbReference type="HOGENOM" id="CLU_3050531_0_0_1"/>
<reference evidence="2" key="2">
    <citation type="submission" date="2015-01" db="EMBL/GenBank/DDBJ databases">
        <title>Evolutionary Origins and Diversification of the Mycorrhizal Mutualists.</title>
        <authorList>
            <consortium name="DOE Joint Genome Institute"/>
            <consortium name="Mycorrhizal Genomics Consortium"/>
            <person name="Kohler A."/>
            <person name="Kuo A."/>
            <person name="Nagy L.G."/>
            <person name="Floudas D."/>
            <person name="Copeland A."/>
            <person name="Barry K.W."/>
            <person name="Cichocki N."/>
            <person name="Veneault-Fourrey C."/>
            <person name="LaButti K."/>
            <person name="Lindquist E.A."/>
            <person name="Lipzen A."/>
            <person name="Lundell T."/>
            <person name="Morin E."/>
            <person name="Murat C."/>
            <person name="Riley R."/>
            <person name="Ohm R."/>
            <person name="Sun H."/>
            <person name="Tunlid A."/>
            <person name="Henrissat B."/>
            <person name="Grigoriev I.V."/>
            <person name="Hibbett D.S."/>
            <person name="Martin F."/>
        </authorList>
    </citation>
    <scope>NUCLEOTIDE SEQUENCE [LARGE SCALE GENOMIC DNA]</scope>
    <source>
        <strain evidence="2">h7</strain>
    </source>
</reference>
<sequence>MRSSNVPLIEFGEEFSPMKTILKKLDHVRLCVHHNLTILSLSHPSSGPIFRPFV</sequence>
<gene>
    <name evidence="1" type="ORF">M413DRAFT_134098</name>
</gene>
<evidence type="ECO:0000313" key="1">
    <source>
        <dbReference type="EMBL" id="KIM42441.1"/>
    </source>
</evidence>
<keyword evidence="2" id="KW-1185">Reference proteome</keyword>
<reference evidence="1 2" key="1">
    <citation type="submission" date="2014-04" db="EMBL/GenBank/DDBJ databases">
        <authorList>
            <consortium name="DOE Joint Genome Institute"/>
            <person name="Kuo A."/>
            <person name="Gay G."/>
            <person name="Dore J."/>
            <person name="Kohler A."/>
            <person name="Nagy L.G."/>
            <person name="Floudas D."/>
            <person name="Copeland A."/>
            <person name="Barry K.W."/>
            <person name="Cichocki N."/>
            <person name="Veneault-Fourrey C."/>
            <person name="LaButti K."/>
            <person name="Lindquist E.A."/>
            <person name="Lipzen A."/>
            <person name="Lundell T."/>
            <person name="Morin E."/>
            <person name="Murat C."/>
            <person name="Sun H."/>
            <person name="Tunlid A."/>
            <person name="Henrissat B."/>
            <person name="Grigoriev I.V."/>
            <person name="Hibbett D.S."/>
            <person name="Martin F."/>
            <person name="Nordberg H.P."/>
            <person name="Cantor M.N."/>
            <person name="Hua S.X."/>
        </authorList>
    </citation>
    <scope>NUCLEOTIDE SEQUENCE [LARGE SCALE GENOMIC DNA]</scope>
    <source>
        <strain evidence="2">h7</strain>
    </source>
</reference>
<evidence type="ECO:0000313" key="2">
    <source>
        <dbReference type="Proteomes" id="UP000053424"/>
    </source>
</evidence>
<dbReference type="Proteomes" id="UP000053424">
    <property type="component" value="Unassembled WGS sequence"/>
</dbReference>
<dbReference type="EMBL" id="KN831778">
    <property type="protein sequence ID" value="KIM42441.1"/>
    <property type="molecule type" value="Genomic_DNA"/>
</dbReference>
<proteinExistence type="predicted"/>
<dbReference type="AlphaFoldDB" id="A0A0C3CFN8"/>
<accession>A0A0C3CFN8</accession>
<organism evidence="1 2">
    <name type="scientific">Hebeloma cylindrosporum</name>
    <dbReference type="NCBI Taxonomy" id="76867"/>
    <lineage>
        <taxon>Eukaryota</taxon>
        <taxon>Fungi</taxon>
        <taxon>Dikarya</taxon>
        <taxon>Basidiomycota</taxon>
        <taxon>Agaricomycotina</taxon>
        <taxon>Agaricomycetes</taxon>
        <taxon>Agaricomycetidae</taxon>
        <taxon>Agaricales</taxon>
        <taxon>Agaricineae</taxon>
        <taxon>Hymenogastraceae</taxon>
        <taxon>Hebeloma</taxon>
    </lineage>
</organism>
<protein>
    <submittedName>
        <fullName evidence="1">Uncharacterized protein</fullName>
    </submittedName>
</protein>